<evidence type="ECO:0000313" key="2">
    <source>
        <dbReference type="Proteomes" id="UP000293562"/>
    </source>
</evidence>
<accession>A0A4Q7VKM7</accession>
<comment type="caution">
    <text evidence="1">The sequence shown here is derived from an EMBL/GenBank/DDBJ whole genome shotgun (WGS) entry which is preliminary data.</text>
</comment>
<organism evidence="1 2">
    <name type="scientific">Ancylomarina subtilis</name>
    <dbReference type="NCBI Taxonomy" id="1639035"/>
    <lineage>
        <taxon>Bacteria</taxon>
        <taxon>Pseudomonadati</taxon>
        <taxon>Bacteroidota</taxon>
        <taxon>Bacteroidia</taxon>
        <taxon>Marinilabiliales</taxon>
        <taxon>Marinifilaceae</taxon>
        <taxon>Ancylomarina</taxon>
    </lineage>
</organism>
<dbReference type="AlphaFoldDB" id="A0A4Q7VKM7"/>
<dbReference type="Proteomes" id="UP000293562">
    <property type="component" value="Unassembled WGS sequence"/>
</dbReference>
<proteinExistence type="predicted"/>
<dbReference type="EMBL" id="SHKN01000001">
    <property type="protein sequence ID" value="RZT96647.1"/>
    <property type="molecule type" value="Genomic_DNA"/>
</dbReference>
<reference evidence="1 2" key="1">
    <citation type="submission" date="2019-02" db="EMBL/GenBank/DDBJ databases">
        <title>Genomic Encyclopedia of Type Strains, Phase IV (KMG-IV): sequencing the most valuable type-strain genomes for metagenomic binning, comparative biology and taxonomic classification.</title>
        <authorList>
            <person name="Goeker M."/>
        </authorList>
    </citation>
    <scope>NUCLEOTIDE SEQUENCE [LARGE SCALE GENOMIC DNA]</scope>
    <source>
        <strain evidence="1 2">DSM 28825</strain>
    </source>
</reference>
<name>A0A4Q7VKM7_9BACT</name>
<protein>
    <submittedName>
        <fullName evidence="1">Uncharacterized protein</fullName>
    </submittedName>
</protein>
<keyword evidence="2" id="KW-1185">Reference proteome</keyword>
<gene>
    <name evidence="1" type="ORF">EV201_1288</name>
</gene>
<evidence type="ECO:0000313" key="1">
    <source>
        <dbReference type="EMBL" id="RZT96647.1"/>
    </source>
</evidence>
<dbReference type="RefSeq" id="WP_130306642.1">
    <property type="nucleotide sequence ID" value="NZ_SHKN01000001.1"/>
</dbReference>
<sequence>MRTEIEIRVVKALLGAFGGVLCLDVEQTIESKGFVVANVLDNEMSISIDDLEDEILICCDFMDWEQNKKRSEIFEYVYSDFNDIRSVVKGFLVDFTDFKGFEIEEEVEEESKYYIVGAWENTMSSNRTFNNEQIEILSKNNELKIAA</sequence>